<sequence length="126" mass="14751">MHKCFALFLKCVALCYYISMLTHTYSNYESLSFLSILFYIFSFLSLHLFLTSVHLLVNDCIYIFCITHQVMHFQFHTHLYSSISLAFSLEAGWCGNSPITFRQDKEMPHHHHHHHPWSAYSSGSGE</sequence>
<name>A0A0L8G453_OCTBM</name>
<accession>A0A0L8G453</accession>
<keyword evidence="1" id="KW-0812">Transmembrane</keyword>
<organism evidence="2">
    <name type="scientific">Octopus bimaculoides</name>
    <name type="common">California two-spotted octopus</name>
    <dbReference type="NCBI Taxonomy" id="37653"/>
    <lineage>
        <taxon>Eukaryota</taxon>
        <taxon>Metazoa</taxon>
        <taxon>Spiralia</taxon>
        <taxon>Lophotrochozoa</taxon>
        <taxon>Mollusca</taxon>
        <taxon>Cephalopoda</taxon>
        <taxon>Coleoidea</taxon>
        <taxon>Octopodiformes</taxon>
        <taxon>Octopoda</taxon>
        <taxon>Incirrata</taxon>
        <taxon>Octopodidae</taxon>
        <taxon>Octopus</taxon>
    </lineage>
</organism>
<keyword evidence="1" id="KW-1133">Transmembrane helix</keyword>
<protein>
    <submittedName>
        <fullName evidence="2">Uncharacterized protein</fullName>
    </submittedName>
</protein>
<feature type="transmembrane region" description="Helical" evidence="1">
    <location>
        <begin position="36"/>
        <end position="57"/>
    </location>
</feature>
<dbReference type="AlphaFoldDB" id="A0A0L8G453"/>
<dbReference type="EMBL" id="KQ424206">
    <property type="protein sequence ID" value="KOF71370.1"/>
    <property type="molecule type" value="Genomic_DNA"/>
</dbReference>
<keyword evidence="1" id="KW-0472">Membrane</keyword>
<evidence type="ECO:0000313" key="2">
    <source>
        <dbReference type="EMBL" id="KOF71370.1"/>
    </source>
</evidence>
<proteinExistence type="predicted"/>
<reference evidence="2" key="1">
    <citation type="submission" date="2015-07" db="EMBL/GenBank/DDBJ databases">
        <title>MeaNS - Measles Nucleotide Surveillance Program.</title>
        <authorList>
            <person name="Tran T."/>
            <person name="Druce J."/>
        </authorList>
    </citation>
    <scope>NUCLEOTIDE SEQUENCE</scope>
    <source>
        <strain evidence="2">UCB-OBI-ISO-001</strain>
        <tissue evidence="2">Gonad</tissue>
    </source>
</reference>
<evidence type="ECO:0000256" key="1">
    <source>
        <dbReference type="SAM" id="Phobius"/>
    </source>
</evidence>
<gene>
    <name evidence="2" type="ORF">OCBIM_22001140mg</name>
</gene>